<gene>
    <name evidence="1" type="primary">mraW</name>
    <name evidence="1" type="ORF">GCM10010954_35250</name>
</gene>
<dbReference type="GO" id="GO:0032259">
    <property type="term" value="P:methylation"/>
    <property type="evidence" value="ECO:0007669"/>
    <property type="project" value="UniProtKB-KW"/>
</dbReference>
<name>A0A917BD99_HALAA</name>
<organism evidence="1 2">
    <name type="scientific">Halobacillus andaensis</name>
    <dbReference type="NCBI Taxonomy" id="1176239"/>
    <lineage>
        <taxon>Bacteria</taxon>
        <taxon>Bacillati</taxon>
        <taxon>Bacillota</taxon>
        <taxon>Bacilli</taxon>
        <taxon>Bacillales</taxon>
        <taxon>Bacillaceae</taxon>
        <taxon>Halobacillus</taxon>
    </lineage>
</organism>
<dbReference type="Gene3D" id="3.40.50.150">
    <property type="entry name" value="Vaccinia Virus protein VP39"/>
    <property type="match status" value="1"/>
</dbReference>
<keyword evidence="1" id="KW-0489">Methyltransferase</keyword>
<dbReference type="RefSeq" id="WP_188378819.1">
    <property type="nucleotide sequence ID" value="NZ_BMEL01000004.1"/>
</dbReference>
<sequence>MKLKRVLPYAHELIKEALVEGDVAIDGTCGNGHDTVQLCKLVGQTGHVYGYDIQKQAIDHTLERLQSNHLADRSTLFQVSHDQIESTIPKEGLSRLKAAIFNLGYLPGSDKSVVTKPDRTISSVKLILEHLHPGGLIVLVVYHGHPGGEEEKDALLQYVQCLDQKDYSVLQYGFINQKNSPPFIIAIEKK</sequence>
<dbReference type="AlphaFoldDB" id="A0A917BD99"/>
<dbReference type="PANTHER" id="PTHR35276:SF1">
    <property type="entry name" value="TRNA (MNM(5)S(2)U34)-METHYLTRANSFERASE, CHLOROPLASTIC"/>
    <property type="match status" value="1"/>
</dbReference>
<dbReference type="EMBL" id="BMEL01000004">
    <property type="protein sequence ID" value="GGF33030.1"/>
    <property type="molecule type" value="Genomic_DNA"/>
</dbReference>
<dbReference type="Pfam" id="PF06962">
    <property type="entry name" value="rRNA_methylase"/>
    <property type="match status" value="1"/>
</dbReference>
<evidence type="ECO:0000313" key="2">
    <source>
        <dbReference type="Proteomes" id="UP000660110"/>
    </source>
</evidence>
<dbReference type="PANTHER" id="PTHR35276">
    <property type="entry name" value="S-ADENOSYL-L-METHIONINE-DEPENDENT METHYLTRANSFERASES SUPERFAMILY PROTEIN"/>
    <property type="match status" value="1"/>
</dbReference>
<dbReference type="GO" id="GO:0008168">
    <property type="term" value="F:methyltransferase activity"/>
    <property type="evidence" value="ECO:0007669"/>
    <property type="project" value="UniProtKB-KW"/>
</dbReference>
<dbReference type="InterPro" id="IPR029063">
    <property type="entry name" value="SAM-dependent_MTases_sf"/>
</dbReference>
<proteinExistence type="predicted"/>
<keyword evidence="2" id="KW-1185">Reference proteome</keyword>
<dbReference type="InterPro" id="IPR010719">
    <property type="entry name" value="MnmM_MeTrfase"/>
</dbReference>
<comment type="caution">
    <text evidence="1">The sequence shown here is derived from an EMBL/GenBank/DDBJ whole genome shotgun (WGS) entry which is preliminary data.</text>
</comment>
<evidence type="ECO:0000313" key="1">
    <source>
        <dbReference type="EMBL" id="GGF33030.1"/>
    </source>
</evidence>
<protein>
    <submittedName>
        <fullName evidence="1">rRNA methyltransferase</fullName>
    </submittedName>
</protein>
<keyword evidence="1" id="KW-0808">Transferase</keyword>
<accession>A0A917BD99</accession>
<reference evidence="1" key="1">
    <citation type="journal article" date="2014" name="Int. J. Syst. Evol. Microbiol.">
        <title>Complete genome sequence of Corynebacterium casei LMG S-19264T (=DSM 44701T), isolated from a smear-ripened cheese.</title>
        <authorList>
            <consortium name="US DOE Joint Genome Institute (JGI-PGF)"/>
            <person name="Walter F."/>
            <person name="Albersmeier A."/>
            <person name="Kalinowski J."/>
            <person name="Ruckert C."/>
        </authorList>
    </citation>
    <scope>NUCLEOTIDE SEQUENCE</scope>
    <source>
        <strain evidence="1">CGMCC 1.12153</strain>
    </source>
</reference>
<reference evidence="1" key="2">
    <citation type="submission" date="2020-09" db="EMBL/GenBank/DDBJ databases">
        <authorList>
            <person name="Sun Q."/>
            <person name="Zhou Y."/>
        </authorList>
    </citation>
    <scope>NUCLEOTIDE SEQUENCE</scope>
    <source>
        <strain evidence="1">CGMCC 1.12153</strain>
    </source>
</reference>
<dbReference type="SUPFAM" id="SSF53335">
    <property type="entry name" value="S-adenosyl-L-methionine-dependent methyltransferases"/>
    <property type="match status" value="1"/>
</dbReference>
<dbReference type="Proteomes" id="UP000660110">
    <property type="component" value="Unassembled WGS sequence"/>
</dbReference>